<dbReference type="KEGG" id="ngl:RG1141_CH01430"/>
<proteinExistence type="predicted"/>
<gene>
    <name evidence="1" type="ORF">RG1141_CH01430</name>
</gene>
<dbReference type="RefSeq" id="WP_038539495.1">
    <property type="nucleotide sequence ID" value="NZ_HG938355.1"/>
</dbReference>
<dbReference type="Proteomes" id="UP000028186">
    <property type="component" value="Chromosome I"/>
</dbReference>
<evidence type="ECO:0000313" key="1">
    <source>
        <dbReference type="EMBL" id="CDN52508.1"/>
    </source>
</evidence>
<accession>A0A068T291</accession>
<protein>
    <submittedName>
        <fullName evidence="1">Uncharacterized protein</fullName>
    </submittedName>
</protein>
<dbReference type="HOGENOM" id="CLU_2650728_0_0_5"/>
<dbReference type="AlphaFoldDB" id="A0A068T291"/>
<dbReference type="PATRIC" id="fig|1028801.3.peg.140"/>
<organism evidence="1 2">
    <name type="scientific">Neorhizobium galegae bv. officinalis bv. officinalis str. HAMBI 1141</name>
    <dbReference type="NCBI Taxonomy" id="1028801"/>
    <lineage>
        <taxon>Bacteria</taxon>
        <taxon>Pseudomonadati</taxon>
        <taxon>Pseudomonadota</taxon>
        <taxon>Alphaproteobacteria</taxon>
        <taxon>Hyphomicrobiales</taxon>
        <taxon>Rhizobiaceae</taxon>
        <taxon>Rhizobium/Agrobacterium group</taxon>
        <taxon>Neorhizobium</taxon>
    </lineage>
</organism>
<reference evidence="2" key="1">
    <citation type="journal article" date="2014" name="BMC Genomics">
        <title>Genome sequencing of two Neorhizobium galegae strains reveals a noeT gene responsible for the unusual acetylation of the nodulation factors.</title>
        <authorList>
            <person name="Osterman J."/>
            <person name="Marsh J."/>
            <person name="Laine P.K."/>
            <person name="Zeng Z."/>
            <person name="Alatalo E."/>
            <person name="Sullivan J.T."/>
            <person name="Young J.P."/>
            <person name="Thomas-Oates J."/>
            <person name="Paulin L."/>
            <person name="Lindstrom K."/>
        </authorList>
    </citation>
    <scope>NUCLEOTIDE SEQUENCE [LARGE SCALE GENOMIC DNA]</scope>
    <source>
        <strain evidence="2">HAMBI 1141</strain>
    </source>
</reference>
<name>A0A068T291_NEOGA</name>
<evidence type="ECO:0000313" key="2">
    <source>
        <dbReference type="Proteomes" id="UP000028186"/>
    </source>
</evidence>
<dbReference type="EMBL" id="HG938355">
    <property type="protein sequence ID" value="CDN52508.1"/>
    <property type="molecule type" value="Genomic_DNA"/>
</dbReference>
<sequence length="76" mass="8194">MPASDHIFDQRGLNLKNPPAAAAKAQPQTQFRVHLADGTKHDVLAASAADAGKYVEKRFPGIKITKTKRIAEQVSA</sequence>